<sequence>MNKSNQLARLKRLEGKFPESRHYIIDLFKDYNGSYNALDKELQKKKYQDAVIVIDDVGEEE</sequence>
<dbReference type="EMBL" id="JAATHJ010000052">
    <property type="protein sequence ID" value="NJP39377.1"/>
    <property type="molecule type" value="Genomic_DNA"/>
</dbReference>
<reference evidence="1 2" key="1">
    <citation type="submission" date="2020-03" db="EMBL/GenBank/DDBJ databases">
        <title>Assessment of the enzymatic potential of alkaline-tolerant lipase obtained from Bacillus luteus H11 (technogenic soil) for the bioremediation of saline soils contaminated with petroleum substances.</title>
        <authorList>
            <person name="Kalwasinska A."/>
        </authorList>
    </citation>
    <scope>NUCLEOTIDE SEQUENCE [LARGE SCALE GENOMIC DNA]</scope>
    <source>
        <strain evidence="1 2">H11</strain>
    </source>
</reference>
<evidence type="ECO:0000313" key="1">
    <source>
        <dbReference type="EMBL" id="NJP39377.1"/>
    </source>
</evidence>
<gene>
    <name evidence="1" type="ORF">HCN83_17535</name>
</gene>
<evidence type="ECO:0000313" key="2">
    <source>
        <dbReference type="Proteomes" id="UP000752012"/>
    </source>
</evidence>
<name>A0A969Q1I7_9BACI</name>
<organism evidence="1 2">
    <name type="scientific">Alkalicoccus luteus</name>
    <dbReference type="NCBI Taxonomy" id="1237094"/>
    <lineage>
        <taxon>Bacteria</taxon>
        <taxon>Bacillati</taxon>
        <taxon>Bacillota</taxon>
        <taxon>Bacilli</taxon>
        <taxon>Bacillales</taxon>
        <taxon>Bacillaceae</taxon>
        <taxon>Alkalicoccus</taxon>
    </lineage>
</organism>
<comment type="caution">
    <text evidence="1">The sequence shown here is derived from an EMBL/GenBank/DDBJ whole genome shotgun (WGS) entry which is preliminary data.</text>
</comment>
<keyword evidence="2" id="KW-1185">Reference proteome</keyword>
<dbReference type="AlphaFoldDB" id="A0A969Q1I7"/>
<proteinExistence type="predicted"/>
<protein>
    <submittedName>
        <fullName evidence="1">Uncharacterized protein</fullName>
    </submittedName>
</protein>
<dbReference type="RefSeq" id="WP_168009716.1">
    <property type="nucleotide sequence ID" value="NZ_JAATHJ010000052.1"/>
</dbReference>
<dbReference type="Proteomes" id="UP000752012">
    <property type="component" value="Unassembled WGS sequence"/>
</dbReference>
<accession>A0A969Q1I7</accession>